<keyword evidence="3 7" id="KW-0812">Transmembrane</keyword>
<protein>
    <submittedName>
        <fullName evidence="10">NAD(P)H-quinone oxidoreductase subunit M</fullName>
    </submittedName>
</protein>
<evidence type="ECO:0000256" key="5">
    <source>
        <dbReference type="ARBA" id="ARBA00023136"/>
    </source>
</evidence>
<dbReference type="InterPro" id="IPR003918">
    <property type="entry name" value="NADH_UbQ_OxRdtase"/>
</dbReference>
<dbReference type="InterPro" id="IPR001750">
    <property type="entry name" value="ND/Mrp_TM"/>
</dbReference>
<organism evidence="10 11">
    <name type="scientific">Dulcicalothrix desertica PCC 7102</name>
    <dbReference type="NCBI Taxonomy" id="232991"/>
    <lineage>
        <taxon>Bacteria</taxon>
        <taxon>Bacillati</taxon>
        <taxon>Cyanobacteriota</taxon>
        <taxon>Cyanophyceae</taxon>
        <taxon>Nostocales</taxon>
        <taxon>Calotrichaceae</taxon>
        <taxon>Dulcicalothrix</taxon>
    </lineage>
</organism>
<dbReference type="OrthoDB" id="416973at2"/>
<feature type="transmembrane region" description="Helical" evidence="8">
    <location>
        <begin position="30"/>
        <end position="50"/>
    </location>
</feature>
<evidence type="ECO:0000259" key="9">
    <source>
        <dbReference type="Pfam" id="PF00361"/>
    </source>
</evidence>
<dbReference type="GO" id="GO:0048039">
    <property type="term" value="F:ubiquinone binding"/>
    <property type="evidence" value="ECO:0007669"/>
    <property type="project" value="TreeGrafter"/>
</dbReference>
<feature type="transmembrane region" description="Helical" evidence="8">
    <location>
        <begin position="239"/>
        <end position="260"/>
    </location>
</feature>
<feature type="transmembrane region" description="Helical" evidence="8">
    <location>
        <begin position="322"/>
        <end position="346"/>
    </location>
</feature>
<name>A0A3S1APH2_9CYAN</name>
<evidence type="ECO:0000256" key="7">
    <source>
        <dbReference type="RuleBase" id="RU000320"/>
    </source>
</evidence>
<feature type="transmembrane region" description="Helical" evidence="8">
    <location>
        <begin position="266"/>
        <end position="287"/>
    </location>
</feature>
<dbReference type="GO" id="GO:0003954">
    <property type="term" value="F:NADH dehydrogenase activity"/>
    <property type="evidence" value="ECO:0007669"/>
    <property type="project" value="TreeGrafter"/>
</dbReference>
<feature type="domain" description="NADH:quinone oxidoreductase/Mrp antiporter transmembrane" evidence="9">
    <location>
        <begin position="126"/>
        <end position="419"/>
    </location>
</feature>
<feature type="transmembrane region" description="Helical" evidence="8">
    <location>
        <begin position="447"/>
        <end position="465"/>
    </location>
</feature>
<dbReference type="PRINTS" id="PR01437">
    <property type="entry name" value="NUOXDRDTASE4"/>
</dbReference>
<feature type="transmembrane region" description="Helical" evidence="8">
    <location>
        <begin position="70"/>
        <end position="96"/>
    </location>
</feature>
<dbReference type="NCBIfam" id="NF005611">
    <property type="entry name" value="PRK07363.1"/>
    <property type="match status" value="1"/>
</dbReference>
<dbReference type="PANTHER" id="PTHR43507:SF21">
    <property type="entry name" value="NAD(P)H-QUINONE OXIDOREDUCTASE CHAIN 4, CHLOROPLASTIC"/>
    <property type="match status" value="1"/>
</dbReference>
<evidence type="ECO:0000256" key="1">
    <source>
        <dbReference type="ARBA" id="ARBA00004127"/>
    </source>
</evidence>
<gene>
    <name evidence="10" type="primary">ndhD</name>
    <name evidence="10" type="ORF">DSM106972_033840</name>
</gene>
<dbReference type="Proteomes" id="UP000271624">
    <property type="component" value="Unassembled WGS sequence"/>
</dbReference>
<evidence type="ECO:0000256" key="6">
    <source>
        <dbReference type="ARBA" id="ARBA00025624"/>
    </source>
</evidence>
<accession>A0A3S1APH2</accession>
<proteinExistence type="inferred from homology"/>
<evidence type="ECO:0000256" key="2">
    <source>
        <dbReference type="ARBA" id="ARBA00009025"/>
    </source>
</evidence>
<keyword evidence="11" id="KW-1185">Reference proteome</keyword>
<reference evidence="10" key="2">
    <citation type="journal article" date="2019" name="Genome Biol. Evol.">
        <title>Day and night: Metabolic profiles and evolutionary relationships of six axenic non-marine cyanobacteria.</title>
        <authorList>
            <person name="Will S.E."/>
            <person name="Henke P."/>
            <person name="Boedeker C."/>
            <person name="Huang S."/>
            <person name="Brinkmann H."/>
            <person name="Rohde M."/>
            <person name="Jarek M."/>
            <person name="Friedl T."/>
            <person name="Seufert S."/>
            <person name="Schumacher M."/>
            <person name="Overmann J."/>
            <person name="Neumann-Schaal M."/>
            <person name="Petersen J."/>
        </authorList>
    </citation>
    <scope>NUCLEOTIDE SEQUENCE [LARGE SCALE GENOMIC DNA]</scope>
    <source>
        <strain evidence="10">PCC 7102</strain>
    </source>
</reference>
<feature type="transmembrane region" description="Helical" evidence="8">
    <location>
        <begin position="108"/>
        <end position="126"/>
    </location>
</feature>
<dbReference type="InterPro" id="IPR010227">
    <property type="entry name" value="NADH_Q_OxRdtase_chainM/4"/>
</dbReference>
<dbReference type="GO" id="GO:0016020">
    <property type="term" value="C:membrane"/>
    <property type="evidence" value="ECO:0007669"/>
    <property type="project" value="UniProtKB-SubCell"/>
</dbReference>
<reference evidence="10" key="1">
    <citation type="submission" date="2018-12" db="EMBL/GenBank/DDBJ databases">
        <authorList>
            <person name="Will S."/>
            <person name="Neumann-Schaal M."/>
            <person name="Henke P."/>
        </authorList>
    </citation>
    <scope>NUCLEOTIDE SEQUENCE</scope>
    <source>
        <strain evidence="10">PCC 7102</strain>
    </source>
</reference>
<keyword evidence="4 8" id="KW-1133">Transmembrane helix</keyword>
<evidence type="ECO:0000313" key="11">
    <source>
        <dbReference type="Proteomes" id="UP000271624"/>
    </source>
</evidence>
<dbReference type="GO" id="GO:0015990">
    <property type="term" value="P:electron transport coupled proton transport"/>
    <property type="evidence" value="ECO:0007669"/>
    <property type="project" value="TreeGrafter"/>
</dbReference>
<feature type="transmembrane region" description="Helical" evidence="8">
    <location>
        <begin position="367"/>
        <end position="385"/>
    </location>
</feature>
<dbReference type="AlphaFoldDB" id="A0A3S1APH2"/>
<comment type="caution">
    <text evidence="10">The sequence shown here is derived from an EMBL/GenBank/DDBJ whole genome shotgun (WGS) entry which is preliminary data.</text>
</comment>
<feature type="transmembrane region" description="Helical" evidence="8">
    <location>
        <begin position="299"/>
        <end position="316"/>
    </location>
</feature>
<dbReference type="GO" id="GO:0042773">
    <property type="term" value="P:ATP synthesis coupled electron transport"/>
    <property type="evidence" value="ECO:0007669"/>
    <property type="project" value="InterPro"/>
</dbReference>
<dbReference type="NCBIfam" id="TIGR01972">
    <property type="entry name" value="NDH_I_M"/>
    <property type="match status" value="1"/>
</dbReference>
<dbReference type="GO" id="GO:0008137">
    <property type="term" value="F:NADH dehydrogenase (ubiquinone) activity"/>
    <property type="evidence" value="ECO:0007669"/>
    <property type="project" value="InterPro"/>
</dbReference>
<feature type="transmembrane region" description="Helical" evidence="8">
    <location>
        <begin position="162"/>
        <end position="183"/>
    </location>
</feature>
<dbReference type="EMBL" id="RSCL01000007">
    <property type="protein sequence ID" value="RUT06178.1"/>
    <property type="molecule type" value="Genomic_DNA"/>
</dbReference>
<comment type="similarity">
    <text evidence="2">Belongs to the complex I subunit 4 family.</text>
</comment>
<comment type="subcellular location">
    <subcellularLocation>
        <location evidence="1">Endomembrane system</location>
        <topology evidence="1">Multi-pass membrane protein</topology>
    </subcellularLocation>
    <subcellularLocation>
        <location evidence="7">Membrane</location>
        <topology evidence="7">Multi-pass membrane protein</topology>
    </subcellularLocation>
</comment>
<sequence>MLSVLIWAPILGALVVALLPKKLPAGNVRFVSLFIAGLVCLWNLFILLKFDVTNPGMQLTEYLPWNETLGLNYQLGADGLSILMLVLNSFLTWIAIYSSSKQTERPRLFYSLILLISGGVAGAFAAQNLLLFFLFYEFELIPFYLLISIWGGERRAYAGIKFLIYTAVSGALILASFLGIVWLTGAKSFAMDTISVQGLSSGLQLLLLVGVVIGFGIKIPLVPFHTWLPDAYVEASAPIAILLGGVLAKLGTYGLLRFGLGLFPSAWSVIAPTLAIWGAASAVYGTVTAVAQKDIKRMVAYSSVGHMGYILLAAAASTPLALVGAVAQMVSHGLILAMLFHLVGVVEAKAGTRELDQLNGLMSPIRGLPLTSALLVLGGMASAGIPGMTGFVAEFIVFQGSFAVFPIPTLMCVVATGLTAVYFVILLNRTCFGKLDNNLAYYPRTLWSEKIPGLILAGLIIYLGFQPNNLVRWSEPTTTAMVAAIPAIEKTVTPQVAMK</sequence>
<keyword evidence="5 8" id="KW-0472">Membrane</keyword>
<feature type="transmembrane region" description="Helical" evidence="8">
    <location>
        <begin position="132"/>
        <end position="150"/>
    </location>
</feature>
<dbReference type="PANTHER" id="PTHR43507">
    <property type="entry name" value="NADH-UBIQUINONE OXIDOREDUCTASE CHAIN 4"/>
    <property type="match status" value="1"/>
</dbReference>
<comment type="function">
    <text evidence="6">NDH-1 shuttles electrons from NAD(P)H, via FMN and iron-sulfur (Fe-S) centers, to quinones in the respiratory chain. The immediate electron acceptor for the enzyme in this species is believed to be plastoquinone. Couples the redox reaction to proton translocation (for every two electrons transferred, four hydrogen ions are translocated across the cytoplasmic membrane), and thus conserves the redox energy in a proton gradient.</text>
</comment>
<dbReference type="Pfam" id="PF00361">
    <property type="entry name" value="Proton_antipo_M"/>
    <property type="match status" value="1"/>
</dbReference>
<dbReference type="RefSeq" id="WP_127081842.1">
    <property type="nucleotide sequence ID" value="NZ_RSCL01000007.1"/>
</dbReference>
<evidence type="ECO:0000256" key="4">
    <source>
        <dbReference type="ARBA" id="ARBA00022989"/>
    </source>
</evidence>
<feature type="transmembrane region" description="Helical" evidence="8">
    <location>
        <begin position="203"/>
        <end position="227"/>
    </location>
</feature>
<evidence type="ECO:0000256" key="3">
    <source>
        <dbReference type="ARBA" id="ARBA00022692"/>
    </source>
</evidence>
<feature type="transmembrane region" description="Helical" evidence="8">
    <location>
        <begin position="6"/>
        <end position="23"/>
    </location>
</feature>
<feature type="transmembrane region" description="Helical" evidence="8">
    <location>
        <begin position="405"/>
        <end position="427"/>
    </location>
</feature>
<dbReference type="GO" id="GO:0012505">
    <property type="term" value="C:endomembrane system"/>
    <property type="evidence" value="ECO:0007669"/>
    <property type="project" value="UniProtKB-SubCell"/>
</dbReference>
<evidence type="ECO:0000256" key="8">
    <source>
        <dbReference type="SAM" id="Phobius"/>
    </source>
</evidence>
<evidence type="ECO:0000313" key="10">
    <source>
        <dbReference type="EMBL" id="RUT06178.1"/>
    </source>
</evidence>